<name>A0A858BRJ6_9FIRM</name>
<dbReference type="RefSeq" id="WP_163065376.1">
    <property type="nucleotide sequence ID" value="NZ_CP048649.1"/>
</dbReference>
<reference evidence="1 2" key="1">
    <citation type="submission" date="2020-02" db="EMBL/GenBank/DDBJ databases">
        <authorList>
            <person name="Kim Y.B."/>
            <person name="Roh S.W."/>
        </authorList>
    </citation>
    <scope>NUCLEOTIDE SEQUENCE [LARGE SCALE GENOMIC DNA]</scope>
    <source>
        <strain evidence="1 2">DSM 103574</strain>
    </source>
</reference>
<evidence type="ECO:0000313" key="2">
    <source>
        <dbReference type="Proteomes" id="UP000466848"/>
    </source>
</evidence>
<evidence type="ECO:0000313" key="1">
    <source>
        <dbReference type="EMBL" id="QIB68513.1"/>
    </source>
</evidence>
<protein>
    <submittedName>
        <fullName evidence="1">FeoB-associated Cys-rich membrane protein</fullName>
    </submittedName>
</protein>
<dbReference type="EMBL" id="CP048649">
    <property type="protein sequence ID" value="QIB68513.1"/>
    <property type="molecule type" value="Genomic_DNA"/>
</dbReference>
<gene>
    <name evidence="1" type="ORF">Ami103574_03900</name>
</gene>
<dbReference type="Proteomes" id="UP000466848">
    <property type="component" value="Chromosome"/>
</dbReference>
<dbReference type="AlphaFoldDB" id="A0A858BRJ6"/>
<accession>A0A858BRJ6</accession>
<organism evidence="1 2">
    <name type="scientific">Aminipila butyrica</name>
    <dbReference type="NCBI Taxonomy" id="433296"/>
    <lineage>
        <taxon>Bacteria</taxon>
        <taxon>Bacillati</taxon>
        <taxon>Bacillota</taxon>
        <taxon>Clostridia</taxon>
        <taxon>Peptostreptococcales</taxon>
        <taxon>Anaerovoracaceae</taxon>
        <taxon>Aminipila</taxon>
    </lineage>
</organism>
<proteinExistence type="predicted"/>
<sequence length="56" mass="5866">MLSTIIISAVFVVLLVFAGRYVFRNVKAGKCSGCSGCDDTSHESGCSCCGSETVKK</sequence>
<keyword evidence="2" id="KW-1185">Reference proteome</keyword>
<dbReference type="KEGG" id="abut:Ami103574_03900"/>